<proteinExistence type="inferred from homology"/>
<gene>
    <name evidence="3" type="ORF">H1011_03055</name>
</gene>
<comment type="similarity">
    <text evidence="1">Belongs to the deoxyhypusine synthase family.</text>
</comment>
<keyword evidence="2" id="KW-0520">NAD</keyword>
<dbReference type="GO" id="GO:0005737">
    <property type="term" value="C:cytoplasm"/>
    <property type="evidence" value="ECO:0007669"/>
    <property type="project" value="TreeGrafter"/>
</dbReference>
<dbReference type="Proteomes" id="UP000604391">
    <property type="component" value="Unassembled WGS sequence"/>
</dbReference>
<sequence length="323" mass="36503">MAKEYTDSKPVKDIILEANEGADSIVRQMFESGGFVAKKLAVGVNILEKMNRDEGCVKFFSSPSAPVATGCRGIYRDLIKNQLVDVFITTSGMVDHDYARVWRDYYHGDFEMDDSELYKKGINREGNVLIPNECYGEILEDRIQPLLEKLYAEKTEYSTKELCWALGESLKDEDNKESSILYWAWKKQIPIYIPGPTDGAFGSQMWLFSQKKPDFKIDLFKDGHELNSIVMDAKTTGAFMIGGGISKHHTIWWNQFRGGLDYAVYITTAPEWDGSLSGARIKEAISWGKVKEKADHIDIEGDATTMLPLMISSLMERLGTSQK</sequence>
<dbReference type="Pfam" id="PF01916">
    <property type="entry name" value="DS"/>
    <property type="match status" value="1"/>
</dbReference>
<evidence type="ECO:0000313" key="4">
    <source>
        <dbReference type="Proteomes" id="UP000604391"/>
    </source>
</evidence>
<evidence type="ECO:0000256" key="1">
    <source>
        <dbReference type="ARBA" id="ARBA00009892"/>
    </source>
</evidence>
<dbReference type="InterPro" id="IPR029035">
    <property type="entry name" value="DHS-like_NAD/FAD-binding_dom"/>
</dbReference>
<dbReference type="AlphaFoldDB" id="A0A832UQ74"/>
<name>A0A832UQ74_9ARCH</name>
<reference evidence="3 4" key="1">
    <citation type="journal article" name="Nat. Commun.">
        <title>Undinarchaeota illuminate DPANN phylogeny and the impact of gene transfer on archaeal evolution.</title>
        <authorList>
            <person name="Dombrowski N."/>
            <person name="Williams T.A."/>
            <person name="Sun J."/>
            <person name="Woodcroft B.J."/>
            <person name="Lee J.H."/>
            <person name="Minh B.Q."/>
            <person name="Rinke C."/>
            <person name="Spang A."/>
        </authorList>
    </citation>
    <scope>NUCLEOTIDE SEQUENCE [LARGE SCALE GENOMIC DNA]</scope>
    <source>
        <strain evidence="3">MAG_bin17</strain>
    </source>
</reference>
<dbReference type="InterPro" id="IPR036982">
    <property type="entry name" value="Deoxyhypusine_synthase_sf"/>
</dbReference>
<keyword evidence="3" id="KW-0808">Transferase</keyword>
<dbReference type="GO" id="GO:0034038">
    <property type="term" value="F:deoxyhypusine synthase activity"/>
    <property type="evidence" value="ECO:0007669"/>
    <property type="project" value="UniProtKB-EC"/>
</dbReference>
<dbReference type="SUPFAM" id="SSF52467">
    <property type="entry name" value="DHS-like NAD/FAD-binding domain"/>
    <property type="match status" value="1"/>
</dbReference>
<evidence type="ECO:0000256" key="2">
    <source>
        <dbReference type="ARBA" id="ARBA00023027"/>
    </source>
</evidence>
<dbReference type="NCBIfam" id="NF002294">
    <property type="entry name" value="PRK01221.1"/>
    <property type="match status" value="1"/>
</dbReference>
<dbReference type="Gene3D" id="3.40.910.10">
    <property type="entry name" value="Deoxyhypusine synthase"/>
    <property type="match status" value="1"/>
</dbReference>
<dbReference type="PANTHER" id="PTHR11703">
    <property type="entry name" value="DEOXYHYPUSINE SYNTHASE"/>
    <property type="match status" value="1"/>
</dbReference>
<keyword evidence="4" id="KW-1185">Reference proteome</keyword>
<dbReference type="PANTHER" id="PTHR11703:SF0">
    <property type="entry name" value="DEOXYHYPUSINE SYNTHASE"/>
    <property type="match status" value="1"/>
</dbReference>
<dbReference type="FunFam" id="3.40.910.10:FF:000010">
    <property type="entry name" value="Deoxyhypusine synthase"/>
    <property type="match status" value="1"/>
</dbReference>
<accession>A0A832UQ74</accession>
<dbReference type="EC" id="2.5.1.46" evidence="3"/>
<dbReference type="InterPro" id="IPR002773">
    <property type="entry name" value="Deoxyhypusine_synthase"/>
</dbReference>
<organism evidence="3 4">
    <name type="scientific">Candidatus Undinarchaeum marinum</name>
    <dbReference type="NCBI Taxonomy" id="2756141"/>
    <lineage>
        <taxon>Archaea</taxon>
        <taxon>Candidatus Undinarchaeota</taxon>
        <taxon>Candidatus Undinarchaeia</taxon>
        <taxon>Candidatus Undinarchaeales</taxon>
        <taxon>Candidatus Undinarchaeaceae</taxon>
        <taxon>Candidatus Undinarchaeum</taxon>
    </lineage>
</organism>
<dbReference type="EMBL" id="DVAD01000015">
    <property type="protein sequence ID" value="HIJ99776.1"/>
    <property type="molecule type" value="Genomic_DNA"/>
</dbReference>
<evidence type="ECO:0000313" key="3">
    <source>
        <dbReference type="EMBL" id="HIJ99776.1"/>
    </source>
</evidence>
<comment type="caution">
    <text evidence="3">The sequence shown here is derived from an EMBL/GenBank/DDBJ whole genome shotgun (WGS) entry which is preliminary data.</text>
</comment>
<protein>
    <submittedName>
        <fullName evidence="3">Deoxyhypusine synthase</fullName>
        <ecNumber evidence="3">2.5.1.46</ecNumber>
    </submittedName>
</protein>